<dbReference type="EMBL" id="CP013614">
    <property type="protein sequence ID" value="ALS03074.1"/>
    <property type="molecule type" value="Genomic_DNA"/>
</dbReference>
<dbReference type="RefSeq" id="WP_071876579.1">
    <property type="nucleotide sequence ID" value="NZ_JXLC01000003.1"/>
</dbReference>
<reference evidence="1 2" key="1">
    <citation type="submission" date="2015-12" db="EMBL/GenBank/DDBJ databases">
        <authorList>
            <person name="Lauer A."/>
            <person name="Humrighouse B."/>
            <person name="Loparev V."/>
            <person name="Shewmaker P.L."/>
            <person name="Whitney A.M."/>
            <person name="McLaughlin R.W."/>
        </authorList>
    </citation>
    <scope>NUCLEOTIDE SEQUENCE [LARGE SCALE GENOMIC DNA]</scope>
    <source>
        <strain evidence="1 2">LMG 23085</strain>
    </source>
</reference>
<dbReference type="Proteomes" id="UP000065511">
    <property type="component" value="Chromosome"/>
</dbReference>
<gene>
    <name evidence="1" type="ORF">ATZ33_17320</name>
</gene>
<keyword evidence="2" id="KW-1185">Reference proteome</keyword>
<name>A0ABN4JBA3_9ENTE</name>
<evidence type="ECO:0000313" key="1">
    <source>
        <dbReference type="EMBL" id="ALS03074.1"/>
    </source>
</evidence>
<sequence length="118" mass="12818">MKATFNDYLSEVVFANYADNENKAIQLIGAKDTNYQGELIAMASVNTGDKLDSSEVAIKTWSENEGIAVALVNAGVILPELQYIIPTGYVAAEVYKLTDEALKCIKQEPESSANETSH</sequence>
<proteinExistence type="predicted"/>
<evidence type="ECO:0000313" key="2">
    <source>
        <dbReference type="Proteomes" id="UP000065511"/>
    </source>
</evidence>
<organism evidence="1 2">
    <name type="scientific">Enterococcus silesiacus</name>
    <dbReference type="NCBI Taxonomy" id="332949"/>
    <lineage>
        <taxon>Bacteria</taxon>
        <taxon>Bacillati</taxon>
        <taxon>Bacillota</taxon>
        <taxon>Bacilli</taxon>
        <taxon>Lactobacillales</taxon>
        <taxon>Enterococcaceae</taxon>
        <taxon>Enterococcus</taxon>
    </lineage>
</organism>
<accession>A0ABN4JBA3</accession>
<protein>
    <submittedName>
        <fullName evidence="1">Uncharacterized protein</fullName>
    </submittedName>
</protein>